<evidence type="ECO:0000256" key="1">
    <source>
        <dbReference type="SAM" id="MobiDB-lite"/>
    </source>
</evidence>
<feature type="region of interest" description="Disordered" evidence="1">
    <location>
        <begin position="1"/>
        <end position="20"/>
    </location>
</feature>
<gene>
    <name evidence="2" type="ORF">SAMN02745216_01903</name>
</gene>
<name>A0A1M6KHT9_9BACT</name>
<dbReference type="EMBL" id="FQZU01000009">
    <property type="protein sequence ID" value="SHJ58499.1"/>
    <property type="molecule type" value="Genomic_DNA"/>
</dbReference>
<reference evidence="3" key="1">
    <citation type="submission" date="2016-11" db="EMBL/GenBank/DDBJ databases">
        <authorList>
            <person name="Varghese N."/>
            <person name="Submissions S."/>
        </authorList>
    </citation>
    <scope>NUCLEOTIDE SEQUENCE [LARGE SCALE GENOMIC DNA]</scope>
    <source>
        <strain evidence="3">DSM 16219</strain>
    </source>
</reference>
<dbReference type="STRING" id="1121393.SAMN02745216_01903"/>
<protein>
    <submittedName>
        <fullName evidence="2">Uncharacterized protein</fullName>
    </submittedName>
</protein>
<evidence type="ECO:0000313" key="2">
    <source>
        <dbReference type="EMBL" id="SHJ58499.1"/>
    </source>
</evidence>
<feature type="compositionally biased region" description="Basic and acidic residues" evidence="1">
    <location>
        <begin position="1"/>
        <end position="17"/>
    </location>
</feature>
<dbReference type="AlphaFoldDB" id="A0A1M6KHT9"/>
<accession>A0A1M6KHT9</accession>
<dbReference type="OrthoDB" id="9889673at2"/>
<sequence>MDKQNQESSNQKKRDPDIAASEAALIRAGKLARKRARQAGMGVIVMRDGKIVEDFSHQE</sequence>
<organism evidence="2 3">
    <name type="scientific">Desulfatibacillum alkenivorans DSM 16219</name>
    <dbReference type="NCBI Taxonomy" id="1121393"/>
    <lineage>
        <taxon>Bacteria</taxon>
        <taxon>Pseudomonadati</taxon>
        <taxon>Thermodesulfobacteriota</taxon>
        <taxon>Desulfobacteria</taxon>
        <taxon>Desulfobacterales</taxon>
        <taxon>Desulfatibacillaceae</taxon>
        <taxon>Desulfatibacillum</taxon>
    </lineage>
</organism>
<dbReference type="Proteomes" id="UP000183994">
    <property type="component" value="Unassembled WGS sequence"/>
</dbReference>
<keyword evidence="3" id="KW-1185">Reference proteome</keyword>
<proteinExistence type="predicted"/>
<evidence type="ECO:0000313" key="3">
    <source>
        <dbReference type="Proteomes" id="UP000183994"/>
    </source>
</evidence>